<keyword evidence="11 12" id="KW-0472">Membrane</keyword>
<feature type="domain" description="Peptidase M50" evidence="13">
    <location>
        <begin position="150"/>
        <end position="223"/>
    </location>
</feature>
<keyword evidence="8" id="KW-0862">Zinc</keyword>
<keyword evidence="7" id="KW-0378">Hydrolase</keyword>
<keyword evidence="15" id="KW-1185">Reference proteome</keyword>
<comment type="similarity">
    <text evidence="3">Belongs to the peptidase M50B family.</text>
</comment>
<name>A0A7X0JTN4_9GAMM</name>
<keyword evidence="4 14" id="KW-0645">Protease</keyword>
<comment type="caution">
    <text evidence="14">The sequence shown here is derived from an EMBL/GenBank/DDBJ whole genome shotgun (WGS) entry which is preliminary data.</text>
</comment>
<evidence type="ECO:0000256" key="2">
    <source>
        <dbReference type="ARBA" id="ARBA00004141"/>
    </source>
</evidence>
<protein>
    <submittedName>
        <fullName evidence="14">Zn-dependent protease</fullName>
    </submittedName>
</protein>
<comment type="cofactor">
    <cofactor evidence="1">
        <name>Zn(2+)</name>
        <dbReference type="ChEBI" id="CHEBI:29105"/>
    </cofactor>
</comment>
<feature type="transmembrane region" description="Helical" evidence="12">
    <location>
        <begin position="178"/>
        <end position="194"/>
    </location>
</feature>
<dbReference type="InterPro" id="IPR008915">
    <property type="entry name" value="Peptidase_M50"/>
</dbReference>
<evidence type="ECO:0000259" key="13">
    <source>
        <dbReference type="Pfam" id="PF02163"/>
    </source>
</evidence>
<dbReference type="Pfam" id="PF02163">
    <property type="entry name" value="Peptidase_M50"/>
    <property type="match status" value="2"/>
</dbReference>
<feature type="transmembrane region" description="Helical" evidence="12">
    <location>
        <begin position="270"/>
        <end position="301"/>
    </location>
</feature>
<proteinExistence type="inferred from homology"/>
<evidence type="ECO:0000256" key="1">
    <source>
        <dbReference type="ARBA" id="ARBA00001947"/>
    </source>
</evidence>
<feature type="transmembrane region" description="Helical" evidence="12">
    <location>
        <begin position="321"/>
        <end position="342"/>
    </location>
</feature>
<dbReference type="GO" id="GO:0006508">
    <property type="term" value="P:proteolysis"/>
    <property type="evidence" value="ECO:0007669"/>
    <property type="project" value="UniProtKB-KW"/>
</dbReference>
<accession>A0A7X0JTN4</accession>
<evidence type="ECO:0000256" key="10">
    <source>
        <dbReference type="ARBA" id="ARBA00023049"/>
    </source>
</evidence>
<comment type="subcellular location">
    <subcellularLocation>
        <location evidence="2">Membrane</location>
        <topology evidence="2">Multi-pass membrane protein</topology>
    </subcellularLocation>
</comment>
<dbReference type="GO" id="GO:0008237">
    <property type="term" value="F:metallopeptidase activity"/>
    <property type="evidence" value="ECO:0007669"/>
    <property type="project" value="UniProtKB-KW"/>
</dbReference>
<dbReference type="Proteomes" id="UP000528457">
    <property type="component" value="Unassembled WGS sequence"/>
</dbReference>
<reference evidence="14 15" key="1">
    <citation type="submission" date="2020-08" db="EMBL/GenBank/DDBJ databases">
        <title>Genomic Encyclopedia of Type Strains, Phase IV (KMG-IV): sequencing the most valuable type-strain genomes for metagenomic binning, comparative biology and taxonomic classification.</title>
        <authorList>
            <person name="Goeker M."/>
        </authorList>
    </citation>
    <scope>NUCLEOTIDE SEQUENCE [LARGE SCALE GENOMIC DNA]</scope>
    <source>
        <strain evidence="14 15">DSM 22368</strain>
    </source>
</reference>
<feature type="transmembrane region" description="Helical" evidence="12">
    <location>
        <begin position="201"/>
        <end position="222"/>
    </location>
</feature>
<dbReference type="RefSeq" id="WP_166846918.1">
    <property type="nucleotide sequence ID" value="NZ_JAAONY010000002.1"/>
</dbReference>
<evidence type="ECO:0000256" key="11">
    <source>
        <dbReference type="ARBA" id="ARBA00023136"/>
    </source>
</evidence>
<evidence type="ECO:0000256" key="12">
    <source>
        <dbReference type="SAM" id="Phobius"/>
    </source>
</evidence>
<keyword evidence="5 12" id="KW-0812">Transmembrane</keyword>
<feature type="transmembrane region" description="Helical" evidence="12">
    <location>
        <begin position="228"/>
        <end position="249"/>
    </location>
</feature>
<dbReference type="GO" id="GO:0046872">
    <property type="term" value="F:metal ion binding"/>
    <property type="evidence" value="ECO:0007669"/>
    <property type="project" value="UniProtKB-KW"/>
</dbReference>
<evidence type="ECO:0000256" key="9">
    <source>
        <dbReference type="ARBA" id="ARBA00022989"/>
    </source>
</evidence>
<dbReference type="AlphaFoldDB" id="A0A7X0JTN4"/>
<evidence type="ECO:0000313" key="15">
    <source>
        <dbReference type="Proteomes" id="UP000528457"/>
    </source>
</evidence>
<organism evidence="14 15">
    <name type="scientific">Pseudoteredinibacter isoporae</name>
    <dbReference type="NCBI Taxonomy" id="570281"/>
    <lineage>
        <taxon>Bacteria</taxon>
        <taxon>Pseudomonadati</taxon>
        <taxon>Pseudomonadota</taxon>
        <taxon>Gammaproteobacteria</taxon>
        <taxon>Cellvibrionales</taxon>
        <taxon>Cellvibrionaceae</taxon>
        <taxon>Pseudoteredinibacter</taxon>
    </lineage>
</organism>
<evidence type="ECO:0000256" key="4">
    <source>
        <dbReference type="ARBA" id="ARBA00022670"/>
    </source>
</evidence>
<dbReference type="PANTHER" id="PTHR39188">
    <property type="entry name" value="MEMBRANE-ASSOCIATED ZINC METALLOPROTEASE M50B"/>
    <property type="match status" value="1"/>
</dbReference>
<evidence type="ECO:0000256" key="8">
    <source>
        <dbReference type="ARBA" id="ARBA00022833"/>
    </source>
</evidence>
<feature type="domain" description="Peptidase M50" evidence="13">
    <location>
        <begin position="228"/>
        <end position="263"/>
    </location>
</feature>
<dbReference type="PANTHER" id="PTHR39188:SF3">
    <property type="entry name" value="STAGE IV SPORULATION PROTEIN FB"/>
    <property type="match status" value="1"/>
</dbReference>
<evidence type="ECO:0000256" key="6">
    <source>
        <dbReference type="ARBA" id="ARBA00022723"/>
    </source>
</evidence>
<sequence length="361" mass="39987">MNEEHPLNAHLIFELDYDALSFKLLRSQDGREVLSVNGEPLESERLLQSRAEYQLGHPELGNLVVRYQIFPGQNICKYFLLRDDDLLHDGEQKLPEDIVDSVEEQPEQSRGHTIGLIGLAFKLFKSAKAVKVLLAGSALAGWSIMFSWQFALVLIAVICFHEYGHLWAMKRTGMKTKGMYLIPFVGGVAVGDKASSHWQQVFIAMMGPCFGLLMSVVFYLAYLITENHFIGLVASISALINIFNLLPVLPLDGGQVVKAMVFSGRSYLPYLGLMIISAGMFALSLQLGLALLGFFVIIGAVDLVFSWKEFKHQTVTPMDRYGVLFSLVWYLLTVGAFIFIILSIAGSGLPGSEIATTILNS</sequence>
<feature type="transmembrane region" description="Helical" evidence="12">
    <location>
        <begin position="132"/>
        <end position="158"/>
    </location>
</feature>
<evidence type="ECO:0000256" key="3">
    <source>
        <dbReference type="ARBA" id="ARBA00007931"/>
    </source>
</evidence>
<keyword evidence="6" id="KW-0479">Metal-binding</keyword>
<evidence type="ECO:0000313" key="14">
    <source>
        <dbReference type="EMBL" id="MBB6522043.1"/>
    </source>
</evidence>
<evidence type="ECO:0000256" key="7">
    <source>
        <dbReference type="ARBA" id="ARBA00022801"/>
    </source>
</evidence>
<gene>
    <name evidence="14" type="ORF">HNR48_002328</name>
</gene>
<dbReference type="GO" id="GO:0016020">
    <property type="term" value="C:membrane"/>
    <property type="evidence" value="ECO:0007669"/>
    <property type="project" value="UniProtKB-SubCell"/>
</dbReference>
<dbReference type="CDD" id="cd06160">
    <property type="entry name" value="S2P-M50_like_2"/>
    <property type="match status" value="1"/>
</dbReference>
<dbReference type="InParanoid" id="A0A7X0JTN4"/>
<keyword evidence="9 12" id="KW-1133">Transmembrane helix</keyword>
<evidence type="ECO:0000256" key="5">
    <source>
        <dbReference type="ARBA" id="ARBA00022692"/>
    </source>
</evidence>
<dbReference type="EMBL" id="JACHHT010000002">
    <property type="protein sequence ID" value="MBB6522043.1"/>
    <property type="molecule type" value="Genomic_DNA"/>
</dbReference>
<keyword evidence="10" id="KW-0482">Metalloprotease</keyword>